<feature type="region of interest" description="Disordered" evidence="1">
    <location>
        <begin position="1"/>
        <end position="57"/>
    </location>
</feature>
<dbReference type="Proteomes" id="UP001596016">
    <property type="component" value="Unassembled WGS sequence"/>
</dbReference>
<feature type="compositionally biased region" description="Gly residues" evidence="1">
    <location>
        <begin position="21"/>
        <end position="30"/>
    </location>
</feature>
<dbReference type="RefSeq" id="WP_378228074.1">
    <property type="nucleotide sequence ID" value="NZ_JBHSLL010000012.1"/>
</dbReference>
<gene>
    <name evidence="2" type="ORF">ACFPLB_04290</name>
</gene>
<evidence type="ECO:0000256" key="1">
    <source>
        <dbReference type="SAM" id="MobiDB-lite"/>
    </source>
</evidence>
<keyword evidence="3" id="KW-1185">Reference proteome</keyword>
<accession>A0ABW0GUZ3</accession>
<proteinExistence type="predicted"/>
<name>A0ABW0GUZ3_9HYPH</name>
<dbReference type="EMBL" id="JBHSLL010000012">
    <property type="protein sequence ID" value="MFC5385184.1"/>
    <property type="molecule type" value="Genomic_DNA"/>
</dbReference>
<evidence type="ECO:0000313" key="2">
    <source>
        <dbReference type="EMBL" id="MFC5385184.1"/>
    </source>
</evidence>
<comment type="caution">
    <text evidence="2">The sequence shown here is derived from an EMBL/GenBank/DDBJ whole genome shotgun (WGS) entry which is preliminary data.</text>
</comment>
<sequence>MSKSDKEKIQKRIEKVVEHTSGGGHLGGTNYGQSADAKTTSSVDKQGDKARPNDGSN</sequence>
<evidence type="ECO:0000313" key="3">
    <source>
        <dbReference type="Proteomes" id="UP001596016"/>
    </source>
</evidence>
<feature type="compositionally biased region" description="Polar residues" evidence="1">
    <location>
        <begin position="31"/>
        <end position="44"/>
    </location>
</feature>
<feature type="compositionally biased region" description="Basic and acidic residues" evidence="1">
    <location>
        <begin position="1"/>
        <end position="18"/>
    </location>
</feature>
<reference evidence="3" key="1">
    <citation type="journal article" date="2019" name="Int. J. Syst. Evol. Microbiol.">
        <title>The Global Catalogue of Microorganisms (GCM) 10K type strain sequencing project: providing services to taxonomists for standard genome sequencing and annotation.</title>
        <authorList>
            <consortium name="The Broad Institute Genomics Platform"/>
            <consortium name="The Broad Institute Genome Sequencing Center for Infectious Disease"/>
            <person name="Wu L."/>
            <person name="Ma J."/>
        </authorList>
    </citation>
    <scope>NUCLEOTIDE SEQUENCE [LARGE SCALE GENOMIC DNA]</scope>
    <source>
        <strain evidence="3">CGMCC 4.1415</strain>
    </source>
</reference>
<organism evidence="2 3">
    <name type="scientific">Aquamicrobium segne</name>
    <dbReference type="NCBI Taxonomy" id="469547"/>
    <lineage>
        <taxon>Bacteria</taxon>
        <taxon>Pseudomonadati</taxon>
        <taxon>Pseudomonadota</taxon>
        <taxon>Alphaproteobacteria</taxon>
        <taxon>Hyphomicrobiales</taxon>
        <taxon>Phyllobacteriaceae</taxon>
        <taxon>Aquamicrobium</taxon>
    </lineage>
</organism>
<protein>
    <submittedName>
        <fullName evidence="2">Uncharacterized protein</fullName>
    </submittedName>
</protein>
<feature type="compositionally biased region" description="Basic and acidic residues" evidence="1">
    <location>
        <begin position="45"/>
        <end position="57"/>
    </location>
</feature>